<proteinExistence type="inferred from homology"/>
<dbReference type="InterPro" id="IPR018247">
    <property type="entry name" value="EF_Hand_1_Ca_BS"/>
</dbReference>
<dbReference type="Pfam" id="PF00700">
    <property type="entry name" value="Flagellin_C"/>
    <property type="match status" value="1"/>
</dbReference>
<dbReference type="Gene3D" id="1.20.1330.10">
    <property type="entry name" value="f41 fragment of flagellin, N-terminal domain"/>
    <property type="match status" value="1"/>
</dbReference>
<dbReference type="InterPro" id="IPR010810">
    <property type="entry name" value="Flagellin_hook_IN_motif"/>
</dbReference>
<dbReference type="InterPro" id="IPR002048">
    <property type="entry name" value="EF_hand_dom"/>
</dbReference>
<dbReference type="PANTHER" id="PTHR42792">
    <property type="entry name" value="FLAGELLIN"/>
    <property type="match status" value="1"/>
</dbReference>
<protein>
    <recommendedName>
        <fullName evidence="4">Flagellin</fullName>
    </recommendedName>
</protein>
<keyword evidence="3 4" id="KW-0975">Bacterial flagellum</keyword>
<evidence type="ECO:0000259" key="5">
    <source>
        <dbReference type="PROSITE" id="PS50222"/>
    </source>
</evidence>
<dbReference type="InterPro" id="IPR001029">
    <property type="entry name" value="Flagellin_N"/>
</dbReference>
<name>A0ABY6DLT9_9NEIS</name>
<feature type="domain" description="EF-hand" evidence="5">
    <location>
        <begin position="277"/>
        <end position="303"/>
    </location>
</feature>
<dbReference type="Gene3D" id="2.170.280.10">
    <property type="entry name" value="f41 fragment of flagellin, middle domain"/>
    <property type="match status" value="1"/>
</dbReference>
<dbReference type="PANTHER" id="PTHR42792:SF2">
    <property type="entry name" value="FLAGELLIN"/>
    <property type="match status" value="1"/>
</dbReference>
<sequence length="539" mass="54921">MQVINTNITSLNAQRNLGTSQGDLQQSLQRLSSGLRINSAKDDAAGLAIAQRMTSQVRGSEQAQRNANDGISLAQTAEGALGQMTDILQRVRELAVQAGNATNTDSDRLAINAEVSQLTSELDRFAQTTQFNGQKLFDGSFTAATYQVGANANETITATTANLRTNQYGSYQVGAGTGTGALSISNVVTGAGTYAPGGSGTVNANGVAVSNSGTFSINGISISVTGTDMARDIAAKINQANTGVKASARTESVMTLGSGTFTLAVASKSNTFQSVTFNVADSNSNGQIDGDEYSQAITAFNAKSSQTGVTAQLSVFQDSGGATRYGLKLVAEDGANIALSSASGIASGFGGAMSVWNYDTANSTGANQYLASAAVFSAGASGSATFAGQVVLNSATSFSVTTSGAAFTSGVLFSAAGSTNAVFASGSSYQADLKTVEKLDVSSVEKATQALRIVDDALTTVGEQRAKFGALQSRFAATIANLATGSENMSAARSRIQDADFAKETASLTRGQILQQAGTAMLAQANQLPQQVLSLLQGG</sequence>
<reference evidence="6" key="1">
    <citation type="submission" date="2022-10" db="EMBL/GenBank/DDBJ databases">
        <title>Chitiniphilus purpureus sp. nov., a novel chitin-degrading bacterium isolated from crawfish pond sediment.</title>
        <authorList>
            <person name="Li K."/>
        </authorList>
    </citation>
    <scope>NUCLEOTIDE SEQUENCE</scope>
    <source>
        <strain evidence="6">CD1</strain>
    </source>
</reference>
<dbReference type="Pfam" id="PF00669">
    <property type="entry name" value="Flagellin_N"/>
    <property type="match status" value="1"/>
</dbReference>
<dbReference type="Gene3D" id="6.10.280.190">
    <property type="match status" value="1"/>
</dbReference>
<dbReference type="InterPro" id="IPR001492">
    <property type="entry name" value="Flagellin"/>
</dbReference>
<accession>A0ABY6DLT9</accession>
<comment type="similarity">
    <text evidence="1 4">Belongs to the bacterial flagellin family.</text>
</comment>
<keyword evidence="2 4" id="KW-0964">Secreted</keyword>
<evidence type="ECO:0000313" key="7">
    <source>
        <dbReference type="Proteomes" id="UP001061302"/>
    </source>
</evidence>
<dbReference type="RefSeq" id="WP_263124736.1">
    <property type="nucleotide sequence ID" value="NZ_CP106753.1"/>
</dbReference>
<dbReference type="PROSITE" id="PS00018">
    <property type="entry name" value="EF_HAND_1"/>
    <property type="match status" value="1"/>
</dbReference>
<gene>
    <name evidence="6" type="ORF">N8I74_18755</name>
</gene>
<keyword evidence="6" id="KW-0282">Flagellum</keyword>
<dbReference type="Pfam" id="PF07196">
    <property type="entry name" value="Flagellin_IN"/>
    <property type="match status" value="1"/>
</dbReference>
<dbReference type="PRINTS" id="PR00207">
    <property type="entry name" value="FLAGELLIN"/>
</dbReference>
<evidence type="ECO:0000256" key="4">
    <source>
        <dbReference type="RuleBase" id="RU362073"/>
    </source>
</evidence>
<dbReference type="PROSITE" id="PS50222">
    <property type="entry name" value="EF_HAND_2"/>
    <property type="match status" value="1"/>
</dbReference>
<evidence type="ECO:0000256" key="1">
    <source>
        <dbReference type="ARBA" id="ARBA00005709"/>
    </source>
</evidence>
<dbReference type="InterPro" id="IPR042187">
    <property type="entry name" value="Flagellin_C_sub2"/>
</dbReference>
<keyword evidence="6" id="KW-0966">Cell projection</keyword>
<dbReference type="Proteomes" id="UP001061302">
    <property type="component" value="Chromosome"/>
</dbReference>
<dbReference type="EMBL" id="CP106753">
    <property type="protein sequence ID" value="UXY15330.1"/>
    <property type="molecule type" value="Genomic_DNA"/>
</dbReference>
<dbReference type="InterPro" id="IPR046358">
    <property type="entry name" value="Flagellin_C"/>
</dbReference>
<dbReference type="Gene3D" id="6.10.10.10">
    <property type="entry name" value="Flagellar export chaperone, C-terminal domain"/>
    <property type="match status" value="1"/>
</dbReference>
<dbReference type="SUPFAM" id="SSF64518">
    <property type="entry name" value="Phase 1 flagellin"/>
    <property type="match status" value="1"/>
</dbReference>
<keyword evidence="6" id="KW-0969">Cilium</keyword>
<evidence type="ECO:0000256" key="2">
    <source>
        <dbReference type="ARBA" id="ARBA00022525"/>
    </source>
</evidence>
<comment type="subcellular location">
    <subcellularLocation>
        <location evidence="4">Secreted</location>
    </subcellularLocation>
    <subcellularLocation>
        <location evidence="4">Bacterial flagellum</location>
    </subcellularLocation>
</comment>
<evidence type="ECO:0000313" key="6">
    <source>
        <dbReference type="EMBL" id="UXY15330.1"/>
    </source>
</evidence>
<keyword evidence="7" id="KW-1185">Reference proteome</keyword>
<organism evidence="6 7">
    <name type="scientific">Chitiniphilus purpureus</name>
    <dbReference type="NCBI Taxonomy" id="2981137"/>
    <lineage>
        <taxon>Bacteria</taxon>
        <taxon>Pseudomonadati</taxon>
        <taxon>Pseudomonadota</taxon>
        <taxon>Betaproteobacteria</taxon>
        <taxon>Neisseriales</taxon>
        <taxon>Chitinibacteraceae</taxon>
        <taxon>Chitiniphilus</taxon>
    </lineage>
</organism>
<comment type="function">
    <text evidence="4">Flagellin is the subunit protein which polymerizes to form the filaments of bacterial flagella.</text>
</comment>
<dbReference type="Gene3D" id="2.30.220.10">
    <property type="entry name" value="f41 fragment of flagellin, C-terminal domain"/>
    <property type="match status" value="1"/>
</dbReference>
<evidence type="ECO:0000256" key="3">
    <source>
        <dbReference type="ARBA" id="ARBA00023143"/>
    </source>
</evidence>